<organism evidence="3 5">
    <name type="scientific">Acidithiobacillus thiooxidans</name>
    <name type="common">Thiobacillus thiooxidans</name>
    <dbReference type="NCBI Taxonomy" id="930"/>
    <lineage>
        <taxon>Bacteria</taxon>
        <taxon>Pseudomonadati</taxon>
        <taxon>Pseudomonadota</taxon>
        <taxon>Acidithiobacillia</taxon>
        <taxon>Acidithiobacillales</taxon>
        <taxon>Acidithiobacillaceae</taxon>
        <taxon>Acidithiobacillus</taxon>
    </lineage>
</organism>
<evidence type="ECO:0000313" key="4">
    <source>
        <dbReference type="Proteomes" id="UP000094893"/>
    </source>
</evidence>
<keyword evidence="1" id="KW-1133">Transmembrane helix</keyword>
<feature type="transmembrane region" description="Helical" evidence="1">
    <location>
        <begin position="12"/>
        <end position="33"/>
    </location>
</feature>
<dbReference type="EMBL" id="LWRY01000032">
    <property type="protein sequence ID" value="OCX74728.1"/>
    <property type="molecule type" value="Genomic_DNA"/>
</dbReference>
<sequence length="274" mass="31431">MVEKIGHIKNPLTVIAVFAAIAEISGTTVLPFVAPENQATYILFLMLFPTLLVCLFFLTLNFNHKVLYAPSDWKDESNFFRLFSKATPEEQEQKLKDEVTEEAEAEAKSTQDVPISKPILEEERKVTIATANRERVARYSLAERLVINRLSKELKLSFRSGVRFHSATYRSVIFDAVAFEGDKVNAVEVKMTRSDLFPIDRAEGFLLEAERVSNQLRDEGKDFILHYAVVLDEGAADIQQLEARLRRQLERFEMNIKLHVFAMSELVSEFERRP</sequence>
<evidence type="ECO:0000313" key="5">
    <source>
        <dbReference type="Proteomes" id="UP000095008"/>
    </source>
</evidence>
<comment type="caution">
    <text evidence="3">The sequence shown here is derived from an EMBL/GenBank/DDBJ whole genome shotgun (WGS) entry which is preliminary data.</text>
</comment>
<dbReference type="STRING" id="930.GCA_002079865_01426"/>
<dbReference type="EMBL" id="LWSA01000142">
    <property type="protein sequence ID" value="OCX72494.1"/>
    <property type="molecule type" value="Genomic_DNA"/>
</dbReference>
<evidence type="ECO:0000313" key="3">
    <source>
        <dbReference type="EMBL" id="OCX74728.1"/>
    </source>
</evidence>
<feature type="transmembrane region" description="Helical" evidence="1">
    <location>
        <begin position="39"/>
        <end position="60"/>
    </location>
</feature>
<evidence type="ECO:0000256" key="1">
    <source>
        <dbReference type="SAM" id="Phobius"/>
    </source>
</evidence>
<gene>
    <name evidence="3" type="ORF">A6M23_05000</name>
    <name evidence="2" type="ORF">A6P07_09860</name>
</gene>
<dbReference type="Proteomes" id="UP000095008">
    <property type="component" value="Unassembled WGS sequence"/>
</dbReference>
<name>A0A1C2IFG1_ACITH</name>
<dbReference type="OrthoDB" id="9182830at2"/>
<keyword evidence="5" id="KW-1185">Reference proteome</keyword>
<proteinExistence type="predicted"/>
<protein>
    <submittedName>
        <fullName evidence="3">Uncharacterized protein</fullName>
    </submittedName>
</protein>
<keyword evidence="1" id="KW-0472">Membrane</keyword>
<reference evidence="3 4" key="1">
    <citation type="journal article" date="2016" name="Int. J. Mol. Sci.">
        <title>Comparative genomics of the extreme acidophile Acidithiobacillus thiooxidans reveals intraspecific divergence and niche adaptation.</title>
        <authorList>
            <person name="Zhang X."/>
            <person name="Feng X."/>
            <person name="Tao J."/>
            <person name="Ma L."/>
            <person name="Xiao Y."/>
            <person name="Liang Y."/>
            <person name="Liu X."/>
            <person name="Yin H."/>
        </authorList>
    </citation>
    <scope>NUCLEOTIDE SEQUENCE [LARGE SCALE GENOMIC DNA]</scope>
    <source>
        <strain evidence="2 4">A02</strain>
        <strain evidence="3">DXS-W</strain>
    </source>
</reference>
<accession>A0A1C2IFG1</accession>
<evidence type="ECO:0000313" key="2">
    <source>
        <dbReference type="EMBL" id="OCX72494.1"/>
    </source>
</evidence>
<dbReference type="Proteomes" id="UP000094893">
    <property type="component" value="Unassembled WGS sequence"/>
</dbReference>
<dbReference type="AlphaFoldDB" id="A0A1C2IFG1"/>
<dbReference type="RefSeq" id="WP_024893850.1">
    <property type="nucleotide sequence ID" value="NZ_JABBDU010000069.1"/>
</dbReference>
<keyword evidence="1" id="KW-0812">Transmembrane</keyword>